<keyword evidence="4" id="KW-0408">Iron</keyword>
<keyword evidence="1" id="KW-0813">Transport</keyword>
<name>A0A2W7TS85_9BACT</name>
<gene>
    <name evidence="5" type="ORF">LX80_00468</name>
</gene>
<proteinExistence type="predicted"/>
<dbReference type="Pfam" id="PF01152">
    <property type="entry name" value="Bac_globin"/>
    <property type="match status" value="1"/>
</dbReference>
<dbReference type="GO" id="GO:0046872">
    <property type="term" value="F:metal ion binding"/>
    <property type="evidence" value="ECO:0007669"/>
    <property type="project" value="UniProtKB-KW"/>
</dbReference>
<dbReference type="InterPro" id="IPR012292">
    <property type="entry name" value="Globin/Proto"/>
</dbReference>
<keyword evidence="2" id="KW-0349">Heme</keyword>
<evidence type="ECO:0000256" key="1">
    <source>
        <dbReference type="ARBA" id="ARBA00022448"/>
    </source>
</evidence>
<dbReference type="AlphaFoldDB" id="A0A2W7TS85"/>
<dbReference type="InterPro" id="IPR009050">
    <property type="entry name" value="Globin-like_sf"/>
</dbReference>
<dbReference type="InterPro" id="IPR001486">
    <property type="entry name" value="Hemoglobin_trunc"/>
</dbReference>
<dbReference type="EMBL" id="QKZV01000001">
    <property type="protein sequence ID" value="PZX65972.1"/>
    <property type="molecule type" value="Genomic_DNA"/>
</dbReference>
<accession>A0A2W7TS85</accession>
<reference evidence="5 6" key="1">
    <citation type="submission" date="2018-06" db="EMBL/GenBank/DDBJ databases">
        <title>Genomic Encyclopedia of Archaeal and Bacterial Type Strains, Phase II (KMG-II): from individual species to whole genera.</title>
        <authorList>
            <person name="Goeker M."/>
        </authorList>
    </citation>
    <scope>NUCLEOTIDE SEQUENCE [LARGE SCALE GENOMIC DNA]</scope>
    <source>
        <strain evidence="5 6">DSM 23241</strain>
    </source>
</reference>
<evidence type="ECO:0000256" key="4">
    <source>
        <dbReference type="ARBA" id="ARBA00023004"/>
    </source>
</evidence>
<dbReference type="SUPFAM" id="SSF46458">
    <property type="entry name" value="Globin-like"/>
    <property type="match status" value="1"/>
</dbReference>
<dbReference type="OrthoDB" id="25954at2"/>
<dbReference type="GO" id="GO:0019825">
    <property type="term" value="F:oxygen binding"/>
    <property type="evidence" value="ECO:0007669"/>
    <property type="project" value="InterPro"/>
</dbReference>
<evidence type="ECO:0000256" key="2">
    <source>
        <dbReference type="ARBA" id="ARBA00022617"/>
    </source>
</evidence>
<dbReference type="CDD" id="cd08916">
    <property type="entry name" value="TrHb3_P"/>
    <property type="match status" value="1"/>
</dbReference>
<dbReference type="Gene3D" id="1.10.490.10">
    <property type="entry name" value="Globins"/>
    <property type="match status" value="1"/>
</dbReference>
<evidence type="ECO:0000256" key="3">
    <source>
        <dbReference type="ARBA" id="ARBA00022723"/>
    </source>
</evidence>
<organism evidence="5 6">
    <name type="scientific">Hydrotalea sandarakina</name>
    <dbReference type="NCBI Taxonomy" id="1004304"/>
    <lineage>
        <taxon>Bacteria</taxon>
        <taxon>Pseudomonadati</taxon>
        <taxon>Bacteroidota</taxon>
        <taxon>Chitinophagia</taxon>
        <taxon>Chitinophagales</taxon>
        <taxon>Chitinophagaceae</taxon>
        <taxon>Hydrotalea</taxon>
    </lineage>
</organism>
<keyword evidence="3" id="KW-0479">Metal-binding</keyword>
<sequence length="129" mass="15413">MNIKNDIHSFQDIQYLVNAFYTKVQQDELLAPIFNNVIKDDWPKHLEKMYRFWETLLVDKHTYYGAPFPPHSNLPIGHAHFERWLTLFTETVDCYFVGERAEEAKWRASKMAIIFESKLNYLSNKNRAI</sequence>
<dbReference type="GO" id="GO:0020037">
    <property type="term" value="F:heme binding"/>
    <property type="evidence" value="ECO:0007669"/>
    <property type="project" value="InterPro"/>
</dbReference>
<evidence type="ECO:0000313" key="6">
    <source>
        <dbReference type="Proteomes" id="UP000249720"/>
    </source>
</evidence>
<keyword evidence="6" id="KW-1185">Reference proteome</keyword>
<dbReference type="RefSeq" id="WP_111293410.1">
    <property type="nucleotide sequence ID" value="NZ_QKZV01000001.1"/>
</dbReference>
<protein>
    <submittedName>
        <fullName evidence="5">Hemoglobin</fullName>
    </submittedName>
</protein>
<evidence type="ECO:0000313" key="5">
    <source>
        <dbReference type="EMBL" id="PZX65972.1"/>
    </source>
</evidence>
<comment type="caution">
    <text evidence="5">The sequence shown here is derived from an EMBL/GenBank/DDBJ whole genome shotgun (WGS) entry which is preliminary data.</text>
</comment>
<dbReference type="Proteomes" id="UP000249720">
    <property type="component" value="Unassembled WGS sequence"/>
</dbReference>